<proteinExistence type="predicted"/>
<keyword evidence="3" id="KW-1185">Reference proteome</keyword>
<evidence type="ECO:0000313" key="2">
    <source>
        <dbReference type="EMBL" id="CAF9923441.1"/>
    </source>
</evidence>
<sequence length="650" mass="72987">MADTQGDDLSSLVEGAESQSRLLPENCVEYFIYIIDATIEDIEVRQKLRAVQSSATSFTRTLLKGYIWQRDSFQVGLTQEKGLSYLYGRTEYGDSVEDEWLVVYILRELSKQHPCVWVSVVDTDGQFLLIEAANALPRWLNPEVADFRVWVNQGKLLIIPVELGNRQELGGKRAQQKLTLVDACRFIEQNDSKLLHSPFVEAEAFYRLEKYPQQIQNSLHRALITLPRKLACIIRQNESYVSAAIEAFYLRDPIALRPLRTSSGADLLFAPDDLITTSIKFTKVGYAQLRGQQFTPPPVWAKYISTQGHGAAQVRAESGMKLTSGFEMLISDPQNNDKRQVREIQILLEDLESGQDTLPTDLEIQRWPKIQDDESWLDISFESLESELQGKGKKSSLGPSSGFGDKTAQENLRKIVARFEDFLNDDAAGADGAEFLDDMDYDDDDQDSSEGESEDQDLSFDEQQFAAMMKEMMGISQSQVKSTEATKPLDMARDGASKASSKPVVDKDNIAMPRISDQDYPVTYPPHMDYLDRNPATEEEHLEEIRTAMDGMERELRDAGALRLNPKASLTTVHSPEKVGQYDLQRLKHDDTARVKDLGDFDEEIDIDLNLAQNLLESFKGQAGMAGPGGNLLGMMGVHMPRDDDPDGNA</sequence>
<evidence type="ECO:0008006" key="4">
    <source>
        <dbReference type="Google" id="ProtNLM"/>
    </source>
</evidence>
<comment type="caution">
    <text evidence="2">The sequence shown here is derived from an EMBL/GenBank/DDBJ whole genome shotgun (WGS) entry which is preliminary data.</text>
</comment>
<protein>
    <recommendedName>
        <fullName evidence="4">Regulatory factor Sgt1</fullName>
    </recommendedName>
</protein>
<organism evidence="2 3">
    <name type="scientific">Heterodermia speciosa</name>
    <dbReference type="NCBI Taxonomy" id="116794"/>
    <lineage>
        <taxon>Eukaryota</taxon>
        <taxon>Fungi</taxon>
        <taxon>Dikarya</taxon>
        <taxon>Ascomycota</taxon>
        <taxon>Pezizomycotina</taxon>
        <taxon>Lecanoromycetes</taxon>
        <taxon>OSLEUM clade</taxon>
        <taxon>Lecanoromycetidae</taxon>
        <taxon>Caliciales</taxon>
        <taxon>Physciaceae</taxon>
        <taxon>Heterodermia</taxon>
    </lineage>
</organism>
<dbReference type="InterPro" id="IPR010770">
    <property type="entry name" value="Ecd"/>
</dbReference>
<dbReference type="OrthoDB" id="27237at2759"/>
<feature type="region of interest" description="Disordered" evidence="1">
    <location>
        <begin position="433"/>
        <end position="458"/>
    </location>
</feature>
<feature type="compositionally biased region" description="Acidic residues" evidence="1">
    <location>
        <begin position="434"/>
        <end position="458"/>
    </location>
</feature>
<dbReference type="AlphaFoldDB" id="A0A8H3FCG3"/>
<dbReference type="EMBL" id="CAJPDS010000033">
    <property type="protein sequence ID" value="CAF9923441.1"/>
    <property type="molecule type" value="Genomic_DNA"/>
</dbReference>
<evidence type="ECO:0000313" key="3">
    <source>
        <dbReference type="Proteomes" id="UP000664521"/>
    </source>
</evidence>
<name>A0A8H3FCG3_9LECA</name>
<dbReference type="PANTHER" id="PTHR13060">
    <property type="entry name" value="SGT1 PROTEIN HSGT1 SUPPRESSOR OF GCR2"/>
    <property type="match status" value="1"/>
</dbReference>
<accession>A0A8H3FCG3</accession>
<dbReference type="Proteomes" id="UP000664521">
    <property type="component" value="Unassembled WGS sequence"/>
</dbReference>
<dbReference type="Pfam" id="PF07093">
    <property type="entry name" value="SGT1"/>
    <property type="match status" value="1"/>
</dbReference>
<dbReference type="PANTHER" id="PTHR13060:SF0">
    <property type="entry name" value="PROTEIN ECDYSONELESS HOMOLOG"/>
    <property type="match status" value="1"/>
</dbReference>
<gene>
    <name evidence="2" type="ORF">HETSPECPRED_005325</name>
</gene>
<reference evidence="2" key="1">
    <citation type="submission" date="2021-03" db="EMBL/GenBank/DDBJ databases">
        <authorList>
            <person name="Tagirdzhanova G."/>
        </authorList>
    </citation>
    <scope>NUCLEOTIDE SEQUENCE</scope>
</reference>
<evidence type="ECO:0000256" key="1">
    <source>
        <dbReference type="SAM" id="MobiDB-lite"/>
    </source>
</evidence>
<dbReference type="GO" id="GO:0005634">
    <property type="term" value="C:nucleus"/>
    <property type="evidence" value="ECO:0007669"/>
    <property type="project" value="TreeGrafter"/>
</dbReference>